<name>A0ABS8US55_DATST</name>
<keyword evidence="2" id="KW-1185">Reference proteome</keyword>
<reference evidence="1 2" key="1">
    <citation type="journal article" date="2021" name="BMC Genomics">
        <title>Datura genome reveals duplications of psychoactive alkaloid biosynthetic genes and high mutation rate following tissue culture.</title>
        <authorList>
            <person name="Rajewski A."/>
            <person name="Carter-House D."/>
            <person name="Stajich J."/>
            <person name="Litt A."/>
        </authorList>
    </citation>
    <scope>NUCLEOTIDE SEQUENCE [LARGE SCALE GENOMIC DNA]</scope>
    <source>
        <strain evidence="1">AR-01</strain>
    </source>
</reference>
<evidence type="ECO:0000313" key="2">
    <source>
        <dbReference type="Proteomes" id="UP000823775"/>
    </source>
</evidence>
<comment type="caution">
    <text evidence="1">The sequence shown here is derived from an EMBL/GenBank/DDBJ whole genome shotgun (WGS) entry which is preliminary data.</text>
</comment>
<organism evidence="1 2">
    <name type="scientific">Datura stramonium</name>
    <name type="common">Jimsonweed</name>
    <name type="synonym">Common thornapple</name>
    <dbReference type="NCBI Taxonomy" id="4076"/>
    <lineage>
        <taxon>Eukaryota</taxon>
        <taxon>Viridiplantae</taxon>
        <taxon>Streptophyta</taxon>
        <taxon>Embryophyta</taxon>
        <taxon>Tracheophyta</taxon>
        <taxon>Spermatophyta</taxon>
        <taxon>Magnoliopsida</taxon>
        <taxon>eudicotyledons</taxon>
        <taxon>Gunneridae</taxon>
        <taxon>Pentapetalae</taxon>
        <taxon>asterids</taxon>
        <taxon>lamiids</taxon>
        <taxon>Solanales</taxon>
        <taxon>Solanaceae</taxon>
        <taxon>Solanoideae</taxon>
        <taxon>Datureae</taxon>
        <taxon>Datura</taxon>
    </lineage>
</organism>
<evidence type="ECO:0000313" key="1">
    <source>
        <dbReference type="EMBL" id="MCD9637622.1"/>
    </source>
</evidence>
<sequence length="54" mass="6011">MLPITAWQWCDMAWIHRLSKNLGTGILSTARGMMPSVHLVDGYGVMLGVAHRQC</sequence>
<proteinExistence type="predicted"/>
<dbReference type="EMBL" id="JACEIK010002521">
    <property type="protein sequence ID" value="MCD9637622.1"/>
    <property type="molecule type" value="Genomic_DNA"/>
</dbReference>
<feature type="non-terminal residue" evidence="1">
    <location>
        <position position="54"/>
    </location>
</feature>
<accession>A0ABS8US55</accession>
<dbReference type="Proteomes" id="UP000823775">
    <property type="component" value="Unassembled WGS sequence"/>
</dbReference>
<protein>
    <submittedName>
        <fullName evidence="1">Uncharacterized protein</fullName>
    </submittedName>
</protein>
<gene>
    <name evidence="1" type="ORF">HAX54_021023</name>
</gene>